<dbReference type="GO" id="GO:0006487">
    <property type="term" value="P:protein N-linked glycosylation"/>
    <property type="evidence" value="ECO:0007669"/>
    <property type="project" value="TreeGrafter"/>
</dbReference>
<dbReference type="InterPro" id="IPR039367">
    <property type="entry name" value="Och1-like"/>
</dbReference>
<evidence type="ECO:0000256" key="2">
    <source>
        <dbReference type="SAM" id="MobiDB-lite"/>
    </source>
</evidence>
<dbReference type="Gene3D" id="3.90.550.20">
    <property type="match status" value="1"/>
</dbReference>
<sequence length="393" mass="44750">MSLTNRMTRYTAIVALVICMLYFGFRASESDLASIKSLSAQYGQRFSGTGSRHRKTMEADEDQHLAEALQSAFKPSKPYPSRFPRIVWQAWLGPNEQGSDKFSKRTQTWEKVKGFEYKLLKESDALAFVQEHYASRPAIIKFWESLRAPVIKADFLRYLIMLAVGGVYSDIDTSNLVHPDRWIPIDLGASTVNAIIGIEYDDHTYRMFVRPIGLCQWTLMSKPGHPIFEIAVQRVISNLEYIARRKRVTLEDLTLEKMETLEATGPGMITDAVMQALNDQGQNVTWATLHDQREPRLYGDVLVLPINGFAGHQRHSHAGNPAYGERYIQHHFARTWYAPDKAGGPADEKKKTEETPKDTGKEEEKPDAKEESKQEKKVPDEEERRDEKKVSGG</sequence>
<dbReference type="HOGENOM" id="CLU_022381_0_0_1"/>
<dbReference type="VEuPathDB" id="FungiDB:PV08_06125"/>
<dbReference type="SUPFAM" id="SSF53448">
    <property type="entry name" value="Nucleotide-diphospho-sugar transferases"/>
    <property type="match status" value="1"/>
</dbReference>
<dbReference type="OrthoDB" id="409543at2759"/>
<dbReference type="GO" id="GO:0000136">
    <property type="term" value="C:mannan polymerase complex"/>
    <property type="evidence" value="ECO:0007669"/>
    <property type="project" value="TreeGrafter"/>
</dbReference>
<dbReference type="AlphaFoldDB" id="A0A0D2BXT2"/>
<name>A0A0D2BXT2_9EURO</name>
<feature type="region of interest" description="Disordered" evidence="2">
    <location>
        <begin position="338"/>
        <end position="393"/>
    </location>
</feature>
<gene>
    <name evidence="3" type="ORF">PV08_06125</name>
</gene>
<dbReference type="Proteomes" id="UP000053328">
    <property type="component" value="Unassembled WGS sequence"/>
</dbReference>
<accession>A0A0D2BXT2</accession>
<dbReference type="GeneID" id="27333208"/>
<dbReference type="GO" id="GO:0000009">
    <property type="term" value="F:alpha-1,6-mannosyltransferase activity"/>
    <property type="evidence" value="ECO:0007669"/>
    <property type="project" value="InterPro"/>
</dbReference>
<dbReference type="InterPro" id="IPR029044">
    <property type="entry name" value="Nucleotide-diphossugar_trans"/>
</dbReference>
<dbReference type="RefSeq" id="XP_016236290.1">
    <property type="nucleotide sequence ID" value="XM_016380463.1"/>
</dbReference>
<protein>
    <submittedName>
        <fullName evidence="3">Uncharacterized protein</fullName>
    </submittedName>
</protein>
<evidence type="ECO:0000313" key="4">
    <source>
        <dbReference type="Proteomes" id="UP000053328"/>
    </source>
</evidence>
<dbReference type="PANTHER" id="PTHR31834">
    <property type="entry name" value="INITIATION-SPECIFIC ALPHA-1,6-MANNOSYLTRANSFERASE"/>
    <property type="match status" value="1"/>
</dbReference>
<evidence type="ECO:0000256" key="1">
    <source>
        <dbReference type="ARBA" id="ARBA00009003"/>
    </source>
</evidence>
<dbReference type="EMBL" id="KN847495">
    <property type="protein sequence ID" value="KIW16074.1"/>
    <property type="molecule type" value="Genomic_DNA"/>
</dbReference>
<keyword evidence="4" id="KW-1185">Reference proteome</keyword>
<evidence type="ECO:0000313" key="3">
    <source>
        <dbReference type="EMBL" id="KIW16074.1"/>
    </source>
</evidence>
<organism evidence="3 4">
    <name type="scientific">Exophiala spinifera</name>
    <dbReference type="NCBI Taxonomy" id="91928"/>
    <lineage>
        <taxon>Eukaryota</taxon>
        <taxon>Fungi</taxon>
        <taxon>Dikarya</taxon>
        <taxon>Ascomycota</taxon>
        <taxon>Pezizomycotina</taxon>
        <taxon>Eurotiomycetes</taxon>
        <taxon>Chaetothyriomycetidae</taxon>
        <taxon>Chaetothyriales</taxon>
        <taxon>Herpotrichiellaceae</taxon>
        <taxon>Exophiala</taxon>
    </lineage>
</organism>
<comment type="similarity">
    <text evidence="1">Belongs to the glycosyltransferase 32 family.</text>
</comment>
<dbReference type="InterPro" id="IPR007577">
    <property type="entry name" value="GlycoTrfase_DXD_sugar-bd_CS"/>
</dbReference>
<proteinExistence type="inferred from homology"/>
<feature type="compositionally biased region" description="Basic and acidic residues" evidence="2">
    <location>
        <begin position="346"/>
        <end position="379"/>
    </location>
</feature>
<dbReference type="PANTHER" id="PTHR31834:SF1">
    <property type="entry name" value="INITIATION-SPECIFIC ALPHA-1,6-MANNOSYLTRANSFERASE"/>
    <property type="match status" value="1"/>
</dbReference>
<dbReference type="Pfam" id="PF04488">
    <property type="entry name" value="Gly_transf_sug"/>
    <property type="match status" value="1"/>
</dbReference>
<reference evidence="3 4" key="1">
    <citation type="submission" date="2015-01" db="EMBL/GenBank/DDBJ databases">
        <title>The Genome Sequence of Exophiala spinifera CBS89968.</title>
        <authorList>
            <consortium name="The Broad Institute Genomics Platform"/>
            <person name="Cuomo C."/>
            <person name="de Hoog S."/>
            <person name="Gorbushina A."/>
            <person name="Stielow B."/>
            <person name="Teixiera M."/>
            <person name="Abouelleil A."/>
            <person name="Chapman S.B."/>
            <person name="Priest M."/>
            <person name="Young S.K."/>
            <person name="Wortman J."/>
            <person name="Nusbaum C."/>
            <person name="Birren B."/>
        </authorList>
    </citation>
    <scope>NUCLEOTIDE SEQUENCE [LARGE SCALE GENOMIC DNA]</scope>
    <source>
        <strain evidence="3 4">CBS 89968</strain>
    </source>
</reference>